<dbReference type="STRING" id="3750.A0A498IX53"/>
<dbReference type="InterPro" id="IPR000731">
    <property type="entry name" value="SSD"/>
</dbReference>
<feature type="repeat" description="PPR" evidence="15">
    <location>
        <begin position="1870"/>
        <end position="1904"/>
    </location>
</feature>
<evidence type="ECO:0000256" key="8">
    <source>
        <dbReference type="ARBA" id="ARBA00022989"/>
    </source>
</evidence>
<dbReference type="GO" id="GO:0016020">
    <property type="term" value="C:membrane"/>
    <property type="evidence" value="ECO:0007669"/>
    <property type="project" value="InterPro"/>
</dbReference>
<dbReference type="Pfam" id="PF13041">
    <property type="entry name" value="PPR_2"/>
    <property type="match status" value="7"/>
</dbReference>
<keyword evidence="9" id="KW-0443">Lipid metabolism</keyword>
<keyword evidence="4" id="KW-0153">Cholesterol metabolism</keyword>
<feature type="transmembrane region" description="Helical" evidence="16">
    <location>
        <begin position="1098"/>
        <end position="1118"/>
    </location>
</feature>
<feature type="transmembrane region" description="Helical" evidence="16">
    <location>
        <begin position="252"/>
        <end position="271"/>
    </location>
</feature>
<feature type="repeat" description="PPR" evidence="15">
    <location>
        <begin position="1707"/>
        <end position="1741"/>
    </location>
</feature>
<keyword evidence="3" id="KW-0813">Transport</keyword>
<evidence type="ECO:0000256" key="11">
    <source>
        <dbReference type="ARBA" id="ARBA00023157"/>
    </source>
</evidence>
<dbReference type="FunFam" id="1.20.1640.10:FF:000008">
    <property type="entry name" value="NPC intracellular cholesterol transporter 1"/>
    <property type="match status" value="1"/>
</dbReference>
<sequence length="2111" mass="233870">MESFLCFAAFFLLFQVIFFASLMSAEETDSPALSFSDIASSGKRNSEEYCAMYDICGERSDGKVLNCPYGSPSVTAIPFLVGCPACLRNFLNLFCELSCSPNQSQFINVTSVSEVNGNMTVDGIDFYIADTFGEGLFDSCKDVKFGTMNTRAIEFIGAGAKNFEEWFDFIGAKADPGFPGSPYAIDFKLVVPESSGMELMNVSVYSCGDTSLGCSCGDCPSSPVCSNPEPPPPKKKPCSIRILSIEVKCIEVSVAILYILLVFAFFGWSFFGRMGQRRGSGSSGEPLLNVIHDVDIDSVNLHKDESVATKRHAMDPQVTEGIQLAPVQGFMSNFYRSYGSWVSRNPSLVLFSSVAIVVILCVGLVRFKVETRPEKLWVGPGSKAAEEKQYFDSHLAPFYRIEQLIIATVPDPKDGKSPSIVTDDNIQLLFDIQNKVDGIRANYSDSVVALTDICLTPIGQDCATQSILQYFKMDPENFDSYGGVVHVEYCFQAPLDPSTALGGFSGNNYSEASAFVVTYPVNNAAGDVGNENGKALAWEKAFIQLAKEELMPMVLSRNLTLSFSAENSIEEELKRESTADVITILVSYLVMFVYISLALGDAPHLSSFYLSSKVLLGLSGVMLVMLSVLGSVGFFSAVGVKSTLIIMEVIPFLVLAVGVDNMCILVHAVKRQPLDLPLEIRISNALAEVGPSITLASLSEILAFAVGSFIPMPACRVFSMFAALAVLLDFFLQVTAFVALIYFDFLRAEDNRVDCFPCIQVAPSSEGTSEGIYHRRAGLLARYMKEVHARILGYWVIKMVVVAVFLAFTLASITLCTSIEPGLEQKIALPRDSYLQGYFNNISEHLRIGPPLYFVVKDYNYSLESRHTNQLCSISKCDSNSLLNEISRASSTPESSYIAKPAASWLDDFLVWISPEAFGCCRKYLNGSYCPPDDQPPCCSPDEGPCGLGGVCKDCTTCFRHSDLVNDRPSTAQFGEKLPWFLNALPSADCAKGGHGAYTNSVDLKGYGSGVISASEFRTYHTPLNAQGDYVNSIRAAREFSSRMSDSLKMDIFPYSVFYIFFEQYLDIWRVALINIAIALGAIFIVCLLMTSSVWSSAIILLVLAMIVVDLMGVMAIFNIQLNAVSVVNLVMSIGIAVEFCVHIVHAFLVSHGNRSQRATKALSRVGPSVFSGITLTKLVYYFRMYLALVLIGFLHGLVFLPVILSLFGPPNRHASIDMQEVESSPVLSSSFVSRQNMDPTASLAKALFNNTNNPKLAWHLFKRIISSPTSSSSSSDLPLRSLPVIARILIDSKMHREIDSLHQLLLLSQPLETLRPCLVSLVRILAKSNLPDKAVAHFKSLRSRFPDKPPSVYLYNLLLESSLRENNVDFVLWLYKDMIFSGIKPETFTFNLLIWALCESDCLDDAREVFDKMRDKGCQPNEYSVGILVRGYCRAGLAGRGLEVLDEVRSCNVFPNKVVYNTLISSFCKQGRTDEAEKLVERMREDGLFPDAVTFNSRISALCSAGKILEASRIFRDMRVDDQGLGLPQPNVVTYNLMLQGFCKEGMLEEAEALLKSMEKAGDFINLESYNIWLLGLVRKGKLLEARLVLQEMVDKGIEPSIYSYNILINGLCKSGMLRDARMVMSLMERKNISPDTVTYSTLLHGFCSKGKVIEANNILHEMMTNNCFPNTHTCNTLLHSLWKEGRTSEAEELLKKMNERGYGLDTVTCNIVIDGLCKDGKLDKAIEIVSGMWTHGSAALGNLGNSFIGLVDDSNKGKKCSPDLITYSTIIGGLCKAGRLDEAKKKFVEMLGKNLPPDSVIYDMFIRSFCEQGRISSAFRVLKDMEKKGCNKSIQTYNSLILGLGSKKQIFEIYGLMDEMRERGVPPDVRTYNNMMKSLCEGERVKDATSLLDEMLQKGISPDISTFRILIEAFCKGCDFGAAHEVFDIALSVCGHKEALYSLMFNELLAGGEIWNAKELFEVALDRYFYLGNFNYKDLIDRLCKDEKLEDASSILLTMKNKGYGFDPASFLPVIDGLGKRGNKHEADELAERMMEMETEGRVTDKVYRNERETSSRKPNNTCRSDWQTIVHRDDGSGIAMKTLKRVQKGWGRENLTSLQPHTNEFIEY</sequence>
<feature type="transmembrane region" description="Helical" evidence="16">
    <location>
        <begin position="644"/>
        <end position="669"/>
    </location>
</feature>
<feature type="repeat" description="PPR" evidence="15">
    <location>
        <begin position="1532"/>
        <end position="1566"/>
    </location>
</feature>
<comment type="similarity">
    <text evidence="2">Belongs to the patched family.</text>
</comment>
<evidence type="ECO:0000313" key="19">
    <source>
        <dbReference type="EMBL" id="RXH87780.1"/>
    </source>
</evidence>
<feature type="transmembrane region" description="Helical" evidence="16">
    <location>
        <begin position="717"/>
        <end position="743"/>
    </location>
</feature>
<feature type="repeat" description="PPR" evidence="15">
    <location>
        <begin position="1637"/>
        <end position="1671"/>
    </location>
</feature>
<feature type="repeat" description="PPR" evidence="15">
    <location>
        <begin position="1602"/>
        <end position="1636"/>
    </location>
</feature>
<keyword evidence="10 16" id="KW-0472">Membrane</keyword>
<reference evidence="19 20" key="1">
    <citation type="submission" date="2018-10" db="EMBL/GenBank/DDBJ databases">
        <title>A high-quality apple genome assembly.</title>
        <authorList>
            <person name="Hu J."/>
        </authorList>
    </citation>
    <scope>NUCLEOTIDE SEQUENCE [LARGE SCALE GENOMIC DNA]</scope>
    <source>
        <strain evidence="20">cv. HFTH1</strain>
        <tissue evidence="19">Young leaf</tissue>
    </source>
</reference>
<dbReference type="EMBL" id="RDQH01000336">
    <property type="protein sequence ID" value="RXH87780.1"/>
    <property type="molecule type" value="Genomic_DNA"/>
</dbReference>
<dbReference type="Gene3D" id="1.25.40.10">
    <property type="entry name" value="Tetratricopeptide repeat domain"/>
    <property type="match status" value="8"/>
</dbReference>
<dbReference type="InterPro" id="IPR053958">
    <property type="entry name" value="HMGCR/SNAP/NPC1-like_SSD"/>
</dbReference>
<dbReference type="Pfam" id="PF01535">
    <property type="entry name" value="PPR"/>
    <property type="match status" value="1"/>
</dbReference>
<dbReference type="PANTHER" id="PTHR45727">
    <property type="entry name" value="NPC INTRACELLULAR CHOLESTEROL TRANSPORTER 1"/>
    <property type="match status" value="1"/>
</dbReference>
<keyword evidence="11" id="KW-1015">Disulfide bond</keyword>
<feature type="repeat" description="PPR" evidence="15">
    <location>
        <begin position="1672"/>
        <end position="1706"/>
    </location>
</feature>
<dbReference type="GO" id="GO:0005319">
    <property type="term" value="F:lipid transporter activity"/>
    <property type="evidence" value="ECO:0007669"/>
    <property type="project" value="InterPro"/>
</dbReference>
<evidence type="ECO:0000259" key="18">
    <source>
        <dbReference type="PROSITE" id="PS50156"/>
    </source>
</evidence>
<feature type="transmembrane region" description="Helical" evidence="16">
    <location>
        <begin position="1186"/>
        <end position="1208"/>
    </location>
</feature>
<dbReference type="InterPro" id="IPR053956">
    <property type="entry name" value="NPC1_MLD"/>
</dbReference>
<feature type="repeat" description="PPR" evidence="15">
    <location>
        <begin position="1457"/>
        <end position="1491"/>
    </location>
</feature>
<dbReference type="SUPFAM" id="SSF82866">
    <property type="entry name" value="Multidrug efflux transporter AcrB transmembrane domain"/>
    <property type="match status" value="2"/>
</dbReference>
<evidence type="ECO:0000256" key="16">
    <source>
        <dbReference type="SAM" id="Phobius"/>
    </source>
</evidence>
<evidence type="ECO:0000256" key="17">
    <source>
        <dbReference type="SAM" id="SignalP"/>
    </source>
</evidence>
<evidence type="ECO:0000256" key="3">
    <source>
        <dbReference type="ARBA" id="ARBA00022448"/>
    </source>
</evidence>
<dbReference type="InterPro" id="IPR002885">
    <property type="entry name" value="PPR_rpt"/>
</dbReference>
<dbReference type="PROSITE" id="PS50156">
    <property type="entry name" value="SSD"/>
    <property type="match status" value="1"/>
</dbReference>
<feature type="transmembrane region" description="Helical" evidence="16">
    <location>
        <begin position="348"/>
        <end position="367"/>
    </location>
</feature>
<dbReference type="Pfam" id="PF16414">
    <property type="entry name" value="NPC1_N"/>
    <property type="match status" value="1"/>
</dbReference>
<feature type="transmembrane region" description="Helical" evidence="16">
    <location>
        <begin position="581"/>
        <end position="602"/>
    </location>
</feature>
<dbReference type="PROSITE" id="PS51375">
    <property type="entry name" value="PPR"/>
    <property type="match status" value="15"/>
</dbReference>
<keyword evidence="14" id="KW-0753">Steroid metabolism</keyword>
<feature type="transmembrane region" description="Helical" evidence="16">
    <location>
        <begin position="792"/>
        <end position="815"/>
    </location>
</feature>
<dbReference type="GO" id="GO:0008203">
    <property type="term" value="P:cholesterol metabolic process"/>
    <property type="evidence" value="ECO:0007669"/>
    <property type="project" value="UniProtKB-KW"/>
</dbReference>
<dbReference type="Gene3D" id="1.20.1640.10">
    <property type="entry name" value="Multidrug efflux transporter AcrB transmembrane domain"/>
    <property type="match status" value="2"/>
</dbReference>
<keyword evidence="8 16" id="KW-1133">Transmembrane helix</keyword>
<dbReference type="InterPro" id="IPR011990">
    <property type="entry name" value="TPR-like_helical_dom_sf"/>
</dbReference>
<feature type="chain" id="PRO_5019712476" description="SSD domain-containing protein" evidence="17">
    <location>
        <begin position="26"/>
        <end position="2111"/>
    </location>
</feature>
<dbReference type="InterPro" id="IPR004765">
    <property type="entry name" value="NPC1-like"/>
</dbReference>
<feature type="signal peptide" evidence="17">
    <location>
        <begin position="1"/>
        <end position="25"/>
    </location>
</feature>
<keyword evidence="20" id="KW-1185">Reference proteome</keyword>
<evidence type="ECO:0000256" key="4">
    <source>
        <dbReference type="ARBA" id="ARBA00022548"/>
    </source>
</evidence>
<keyword evidence="13" id="KW-0325">Glycoprotein</keyword>
<gene>
    <name evidence="19" type="ORF">DVH24_034680</name>
</gene>
<dbReference type="PANTHER" id="PTHR45727:SF8">
    <property type="entry name" value="PATCHED FAMILY PROTEIN"/>
    <property type="match status" value="1"/>
</dbReference>
<feature type="repeat" description="PPR" evidence="15">
    <location>
        <begin position="1492"/>
        <end position="1526"/>
    </location>
</feature>
<evidence type="ECO:0000256" key="13">
    <source>
        <dbReference type="ARBA" id="ARBA00023180"/>
    </source>
</evidence>
<accession>A0A498IX53</accession>
<evidence type="ECO:0000256" key="2">
    <source>
        <dbReference type="ARBA" id="ARBA00005585"/>
    </source>
</evidence>
<keyword evidence="7" id="KW-0677">Repeat</keyword>
<feature type="repeat" description="PPR" evidence="15">
    <location>
        <begin position="1765"/>
        <end position="1799"/>
    </location>
</feature>
<evidence type="ECO:0000256" key="7">
    <source>
        <dbReference type="ARBA" id="ARBA00022737"/>
    </source>
</evidence>
<feature type="repeat" description="PPR" evidence="15">
    <location>
        <begin position="1800"/>
        <end position="1834"/>
    </location>
</feature>
<dbReference type="Pfam" id="PF12854">
    <property type="entry name" value="PPR_1"/>
    <property type="match status" value="1"/>
</dbReference>
<proteinExistence type="inferred from homology"/>
<feature type="repeat" description="PPR" evidence="15">
    <location>
        <begin position="1567"/>
        <end position="1601"/>
    </location>
</feature>
<evidence type="ECO:0000256" key="6">
    <source>
        <dbReference type="ARBA" id="ARBA00022729"/>
    </source>
</evidence>
<dbReference type="InterPro" id="IPR032190">
    <property type="entry name" value="NPC1_N"/>
</dbReference>
<evidence type="ECO:0000256" key="10">
    <source>
        <dbReference type="ARBA" id="ARBA00023136"/>
    </source>
</evidence>
<keyword evidence="6 17" id="KW-0732">Signal</keyword>
<dbReference type="NCBIfam" id="TIGR00917">
    <property type="entry name" value="2A060601"/>
    <property type="match status" value="1"/>
</dbReference>
<feature type="domain" description="SSD" evidence="18">
    <location>
        <begin position="580"/>
        <end position="743"/>
    </location>
</feature>
<feature type="transmembrane region" description="Helical" evidence="16">
    <location>
        <begin position="614"/>
        <end position="638"/>
    </location>
</feature>
<dbReference type="GO" id="GO:0012505">
    <property type="term" value="C:endomembrane system"/>
    <property type="evidence" value="ECO:0007669"/>
    <property type="project" value="UniProtKB-SubCell"/>
</dbReference>
<comment type="subcellular location">
    <subcellularLocation>
        <location evidence="1">Endomembrane system</location>
        <topology evidence="1">Multi-pass membrane protein</topology>
    </subcellularLocation>
</comment>
<dbReference type="GO" id="GO:0032934">
    <property type="term" value="F:sterol binding"/>
    <property type="evidence" value="ECO:0007669"/>
    <property type="project" value="TreeGrafter"/>
</dbReference>
<evidence type="ECO:0000313" key="20">
    <source>
        <dbReference type="Proteomes" id="UP000290289"/>
    </source>
</evidence>
<dbReference type="Pfam" id="PF22314">
    <property type="entry name" value="NPC1_MLD"/>
    <property type="match status" value="2"/>
</dbReference>
<evidence type="ECO:0000256" key="14">
    <source>
        <dbReference type="ARBA" id="ARBA00023221"/>
    </source>
</evidence>
<feature type="transmembrane region" description="Helical" evidence="16">
    <location>
        <begin position="1068"/>
        <end position="1091"/>
    </location>
</feature>
<dbReference type="Pfam" id="PF12349">
    <property type="entry name" value="Sterol-sensing"/>
    <property type="match status" value="1"/>
</dbReference>
<evidence type="ECO:0000256" key="15">
    <source>
        <dbReference type="PROSITE-ProRule" id="PRU00708"/>
    </source>
</evidence>
<name>A0A498IX53_MALDO</name>
<feature type="repeat" description="PPR" evidence="15">
    <location>
        <begin position="1387"/>
        <end position="1421"/>
    </location>
</feature>
<protein>
    <recommendedName>
        <fullName evidence="18">SSD domain-containing protein</fullName>
    </recommendedName>
</protein>
<evidence type="ECO:0000256" key="9">
    <source>
        <dbReference type="ARBA" id="ARBA00023098"/>
    </source>
</evidence>
<evidence type="ECO:0000256" key="1">
    <source>
        <dbReference type="ARBA" id="ARBA00004127"/>
    </source>
</evidence>
<comment type="caution">
    <text evidence="19">The sequence shown here is derived from an EMBL/GenBank/DDBJ whole genome shotgun (WGS) entry which is preliminary data.</text>
</comment>
<evidence type="ECO:0000256" key="12">
    <source>
        <dbReference type="ARBA" id="ARBA00023166"/>
    </source>
</evidence>
<dbReference type="GO" id="GO:0015918">
    <property type="term" value="P:sterol transport"/>
    <property type="evidence" value="ECO:0007669"/>
    <property type="project" value="UniProtKB-ARBA"/>
</dbReference>
<dbReference type="Proteomes" id="UP000290289">
    <property type="component" value="Chromosome 10"/>
</dbReference>
<feature type="repeat" description="PPR" evidence="15">
    <location>
        <begin position="1352"/>
        <end position="1386"/>
    </location>
</feature>
<keyword evidence="12" id="KW-1207">Sterol metabolism</keyword>
<organism evidence="19 20">
    <name type="scientific">Malus domestica</name>
    <name type="common">Apple</name>
    <name type="synonym">Pyrus malus</name>
    <dbReference type="NCBI Taxonomy" id="3750"/>
    <lineage>
        <taxon>Eukaryota</taxon>
        <taxon>Viridiplantae</taxon>
        <taxon>Streptophyta</taxon>
        <taxon>Embryophyta</taxon>
        <taxon>Tracheophyta</taxon>
        <taxon>Spermatophyta</taxon>
        <taxon>Magnoliopsida</taxon>
        <taxon>eudicotyledons</taxon>
        <taxon>Gunneridae</taxon>
        <taxon>Pentapetalae</taxon>
        <taxon>rosids</taxon>
        <taxon>fabids</taxon>
        <taxon>Rosales</taxon>
        <taxon>Rosaceae</taxon>
        <taxon>Amygdaloideae</taxon>
        <taxon>Maleae</taxon>
        <taxon>Malus</taxon>
    </lineage>
</organism>
<feature type="repeat" description="PPR" evidence="15">
    <location>
        <begin position="1422"/>
        <end position="1456"/>
    </location>
</feature>
<feature type="transmembrane region" description="Helical" evidence="16">
    <location>
        <begin position="1130"/>
        <end position="1151"/>
    </location>
</feature>
<feature type="repeat" description="PPR" evidence="15">
    <location>
        <begin position="1835"/>
        <end position="1869"/>
    </location>
</feature>
<dbReference type="NCBIfam" id="TIGR00756">
    <property type="entry name" value="PPR"/>
    <property type="match status" value="13"/>
</dbReference>
<evidence type="ECO:0000256" key="5">
    <source>
        <dbReference type="ARBA" id="ARBA00022692"/>
    </source>
</evidence>
<keyword evidence="5 16" id="KW-0812">Transmembrane</keyword>